<dbReference type="WBParaSite" id="mrna-Wban_07691">
    <property type="protein sequence ID" value="mrna-Wban_07691"/>
    <property type="gene ID" value="Wban_07691"/>
</dbReference>
<reference evidence="2" key="3">
    <citation type="submission" date="2024-02" db="UniProtKB">
        <authorList>
            <consortium name="WormBaseParasite"/>
        </authorList>
    </citation>
    <scope>IDENTIFICATION</scope>
    <source>
        <strain evidence="2">pt0022</strain>
    </source>
</reference>
<reference evidence="1" key="2">
    <citation type="journal article" date="2016" name="Mol. Ecol.">
        <title>Population genomics of the filarial nematode parasite Wuchereria bancrofti from mosquitoes.</title>
        <authorList>
            <person name="Small S.T."/>
            <person name="Reimer L.J."/>
            <person name="Tisch D.J."/>
            <person name="King C.L."/>
            <person name="Christensen B.M."/>
            <person name="Siba P.M."/>
            <person name="Kazura J.W."/>
            <person name="Serre D."/>
            <person name="Zimmerman P.A."/>
        </authorList>
    </citation>
    <scope>NUCLEOTIDE SEQUENCE</scope>
    <source>
        <strain evidence="1">pt0022</strain>
    </source>
</reference>
<evidence type="ECO:0000313" key="1">
    <source>
        <dbReference type="Proteomes" id="UP000093561"/>
    </source>
</evidence>
<reference evidence="1" key="1">
    <citation type="submission" date="2015-03" db="EMBL/GenBank/DDBJ databases">
        <title>Wuchereria bancrofti Genome Sequencing Papua New Guinea Strain.</title>
        <authorList>
            <person name="Small S.T."/>
            <person name="Serre D."/>
            <person name="Zimmerman P.A."/>
        </authorList>
    </citation>
    <scope>NUCLEOTIDE SEQUENCE [LARGE SCALE GENOMIC DNA]</scope>
    <source>
        <strain evidence="1">pt0022</strain>
    </source>
</reference>
<sequence>MAFCLLTHHFGKKQRYGKIGTLGYVYLTDCYEDTRATIVAHPVGIVFFAPVRFAVRYLDWTEIPEDLTPKKSSRAVNRAIVDLNTGRDDEM</sequence>
<protein>
    <submittedName>
        <fullName evidence="2">Uncharacterized protein</fullName>
    </submittedName>
</protein>
<name>A0AAF5PYZ3_WUCBA</name>
<dbReference type="Proteomes" id="UP000093561">
    <property type="component" value="Unassembled WGS sequence"/>
</dbReference>
<evidence type="ECO:0000313" key="2">
    <source>
        <dbReference type="WBParaSite" id="mrna-Wban_07691"/>
    </source>
</evidence>
<proteinExistence type="predicted"/>
<dbReference type="AlphaFoldDB" id="A0AAF5PYZ3"/>
<dbReference type="Gene3D" id="2.30.29.30">
    <property type="entry name" value="Pleckstrin-homology domain (PH domain)/Phosphotyrosine-binding domain (PTB)"/>
    <property type="match status" value="1"/>
</dbReference>
<dbReference type="InterPro" id="IPR011993">
    <property type="entry name" value="PH-like_dom_sf"/>
</dbReference>
<accession>A0AAF5PYZ3</accession>
<organism evidence="1 2">
    <name type="scientific">Wuchereria bancrofti</name>
    <dbReference type="NCBI Taxonomy" id="6293"/>
    <lineage>
        <taxon>Eukaryota</taxon>
        <taxon>Metazoa</taxon>
        <taxon>Ecdysozoa</taxon>
        <taxon>Nematoda</taxon>
        <taxon>Chromadorea</taxon>
        <taxon>Rhabditida</taxon>
        <taxon>Spirurina</taxon>
        <taxon>Spiruromorpha</taxon>
        <taxon>Filarioidea</taxon>
        <taxon>Onchocercidae</taxon>
        <taxon>Wuchereria</taxon>
    </lineage>
</organism>